<dbReference type="InterPro" id="IPR036365">
    <property type="entry name" value="PGBD-like_sf"/>
</dbReference>
<dbReference type="AlphaFoldDB" id="A0A2W2B3K6"/>
<feature type="region of interest" description="Disordered" evidence="1">
    <location>
        <begin position="265"/>
        <end position="288"/>
    </location>
</feature>
<keyword evidence="2" id="KW-1133">Transmembrane helix</keyword>
<sequence>MTEMDTSTDTRAHDLGDHRPRRGRRLLWLTLGVVAVAGPAYWLMAQRTPADEAATAPTGPAATATVELTTIAATQTWDGTLGRGAPVVVTAAAQGTVTRIAAPDTAVARGTELYRLNERPVVALIGTIPMYRDLGEGDTGADVEQLEANLTALGYDGYDVDEEFTWYTAQAVEEWQEDLGIDETGTVGLADVVFLAGGGRVDTVAAAVGTALSPGGQVLEITGTDQVADLEVEVGDRDLVPVGTAVTVRLAGGLEVPGTVTAAAVVPSGSGDDGADTGSDDASGSTDAVTEVEVTLAEAVDEALIGSPVDVVAAVDTRENVLVVPVNALLTLAEGGFGLEVVADDGTTSVVAIEAGLFADGMVEVSGAGIEAGTVVGVAGR</sequence>
<evidence type="ECO:0000256" key="1">
    <source>
        <dbReference type="SAM" id="MobiDB-lite"/>
    </source>
</evidence>
<dbReference type="Gene3D" id="2.40.420.20">
    <property type="match status" value="1"/>
</dbReference>
<keyword evidence="5" id="KW-1185">Reference proteome</keyword>
<reference evidence="4 5" key="1">
    <citation type="submission" date="2018-01" db="EMBL/GenBank/DDBJ databases">
        <title>Draft genome sequence of Jiangella sp. GTF31.</title>
        <authorList>
            <person name="Sahin N."/>
            <person name="Ay H."/>
            <person name="Saygin H."/>
        </authorList>
    </citation>
    <scope>NUCLEOTIDE SEQUENCE [LARGE SCALE GENOMIC DNA]</scope>
    <source>
        <strain evidence="4 5">GTF31</strain>
    </source>
</reference>
<feature type="domain" description="Peptidoglycan binding-like" evidence="3">
    <location>
        <begin position="139"/>
        <end position="188"/>
    </location>
</feature>
<organism evidence="4 5">
    <name type="scientific">Jiangella anatolica</name>
    <dbReference type="NCBI Taxonomy" id="2670374"/>
    <lineage>
        <taxon>Bacteria</taxon>
        <taxon>Bacillati</taxon>
        <taxon>Actinomycetota</taxon>
        <taxon>Actinomycetes</taxon>
        <taxon>Jiangellales</taxon>
        <taxon>Jiangellaceae</taxon>
        <taxon>Jiangella</taxon>
    </lineage>
</organism>
<dbReference type="Gene3D" id="1.10.101.10">
    <property type="entry name" value="PGBD-like superfamily/PGBD"/>
    <property type="match status" value="1"/>
</dbReference>
<accession>A0A2W2B3K6</accession>
<dbReference type="GO" id="GO:0015562">
    <property type="term" value="F:efflux transmembrane transporter activity"/>
    <property type="evidence" value="ECO:0007669"/>
    <property type="project" value="TreeGrafter"/>
</dbReference>
<comment type="caution">
    <text evidence="4">The sequence shown here is derived from an EMBL/GenBank/DDBJ whole genome shotgun (WGS) entry which is preliminary data.</text>
</comment>
<keyword evidence="2" id="KW-0812">Transmembrane</keyword>
<dbReference type="PANTHER" id="PTHR30469">
    <property type="entry name" value="MULTIDRUG RESISTANCE PROTEIN MDTA"/>
    <property type="match status" value="1"/>
</dbReference>
<keyword evidence="2" id="KW-0472">Membrane</keyword>
<dbReference type="Proteomes" id="UP000248764">
    <property type="component" value="Unassembled WGS sequence"/>
</dbReference>
<evidence type="ECO:0000313" key="4">
    <source>
        <dbReference type="EMBL" id="PZF79530.1"/>
    </source>
</evidence>
<evidence type="ECO:0000259" key="3">
    <source>
        <dbReference type="Pfam" id="PF01471"/>
    </source>
</evidence>
<dbReference type="InterPro" id="IPR036366">
    <property type="entry name" value="PGBDSf"/>
</dbReference>
<evidence type="ECO:0000256" key="2">
    <source>
        <dbReference type="SAM" id="Phobius"/>
    </source>
</evidence>
<protein>
    <submittedName>
        <fullName evidence="4">Peptidoglycan-binding protein</fullName>
    </submittedName>
</protein>
<gene>
    <name evidence="4" type="ORF">C1I92_30630</name>
</gene>
<feature type="transmembrane region" description="Helical" evidence="2">
    <location>
        <begin position="26"/>
        <end position="44"/>
    </location>
</feature>
<name>A0A2W2B3K6_9ACTN</name>
<dbReference type="InterPro" id="IPR002477">
    <property type="entry name" value="Peptidoglycan-bd-like"/>
</dbReference>
<dbReference type="SUPFAM" id="SSF47090">
    <property type="entry name" value="PGBD-like"/>
    <property type="match status" value="1"/>
</dbReference>
<dbReference type="Pfam" id="PF01471">
    <property type="entry name" value="PG_binding_1"/>
    <property type="match status" value="1"/>
</dbReference>
<evidence type="ECO:0000313" key="5">
    <source>
        <dbReference type="Proteomes" id="UP000248764"/>
    </source>
</evidence>
<proteinExistence type="predicted"/>
<dbReference type="GO" id="GO:1990281">
    <property type="term" value="C:efflux pump complex"/>
    <property type="evidence" value="ECO:0007669"/>
    <property type="project" value="TreeGrafter"/>
</dbReference>
<dbReference type="EMBL" id="POTW01000132">
    <property type="protein sequence ID" value="PZF79530.1"/>
    <property type="molecule type" value="Genomic_DNA"/>
</dbReference>